<dbReference type="Proteomes" id="UP000005239">
    <property type="component" value="Unassembled WGS sequence"/>
</dbReference>
<gene>
    <name evidence="2" type="primary">WBGene00116358</name>
</gene>
<protein>
    <submittedName>
        <fullName evidence="2">Uncharacterized protein</fullName>
    </submittedName>
</protein>
<evidence type="ECO:0000256" key="1">
    <source>
        <dbReference type="SAM" id="MobiDB-lite"/>
    </source>
</evidence>
<feature type="region of interest" description="Disordered" evidence="1">
    <location>
        <begin position="1"/>
        <end position="72"/>
    </location>
</feature>
<keyword evidence="3" id="KW-1185">Reference proteome</keyword>
<reference evidence="2" key="2">
    <citation type="submission" date="2022-06" db="UniProtKB">
        <authorList>
            <consortium name="EnsemblMetazoa"/>
        </authorList>
    </citation>
    <scope>IDENTIFICATION</scope>
    <source>
        <strain evidence="2">PS312</strain>
    </source>
</reference>
<sequence length="333" mass="38271">MEDKSRSVSPRSTLVIKGGKRSSSFSLDVKTDSGDHKKVKIEVVDDDKSQVNEDPSEHEKKPEVKVKQEKSTVNPSHRPFYLVRGGPSIWDRADVIPKLTFVNDNDPSAGSDEFTIGIPEKMNDEFIARMDEFSMGKRYKHLHINACLPFVSKKILNQMKRRTETRLKLSNFSVQFRMESSVEYRHLLMQKLGQICAETVTSVNTYMTKDDFPIVVCNKIGFVIQKENHSFYSTGYLRVIKEMLDRSINLMYLETPINCRNVNFHLKDEIIKDSELGPMCKISCLLIARTEHWVYCRNGFKSDGHSGIIINQPLFKLNLKMGQEGFLKVESHL</sequence>
<accession>A0A8R1UIE1</accession>
<proteinExistence type="predicted"/>
<accession>A0A2A6BGZ0</accession>
<name>A0A2A6BGZ0_PRIPA</name>
<reference evidence="3" key="1">
    <citation type="journal article" date="2008" name="Nat. Genet.">
        <title>The Pristionchus pacificus genome provides a unique perspective on nematode lifestyle and parasitism.</title>
        <authorList>
            <person name="Dieterich C."/>
            <person name="Clifton S.W."/>
            <person name="Schuster L.N."/>
            <person name="Chinwalla A."/>
            <person name="Delehaunty K."/>
            <person name="Dinkelacker I."/>
            <person name="Fulton L."/>
            <person name="Fulton R."/>
            <person name="Godfrey J."/>
            <person name="Minx P."/>
            <person name="Mitreva M."/>
            <person name="Roeseler W."/>
            <person name="Tian H."/>
            <person name="Witte H."/>
            <person name="Yang S.P."/>
            <person name="Wilson R.K."/>
            <person name="Sommer R.J."/>
        </authorList>
    </citation>
    <scope>NUCLEOTIDE SEQUENCE [LARGE SCALE GENOMIC DNA]</scope>
    <source>
        <strain evidence="3">PS312</strain>
    </source>
</reference>
<dbReference type="AlphaFoldDB" id="A0A2A6BGZ0"/>
<evidence type="ECO:0000313" key="3">
    <source>
        <dbReference type="Proteomes" id="UP000005239"/>
    </source>
</evidence>
<evidence type="ECO:0000313" key="2">
    <source>
        <dbReference type="EnsemblMetazoa" id="PPA26804.1"/>
    </source>
</evidence>
<feature type="compositionally biased region" description="Basic and acidic residues" evidence="1">
    <location>
        <begin position="29"/>
        <end position="70"/>
    </location>
</feature>
<dbReference type="EnsemblMetazoa" id="PPA26804.1">
    <property type="protein sequence ID" value="PPA26804.1"/>
    <property type="gene ID" value="WBGene00116358"/>
</dbReference>
<organism evidence="2 3">
    <name type="scientific">Pristionchus pacificus</name>
    <name type="common">Parasitic nematode worm</name>
    <dbReference type="NCBI Taxonomy" id="54126"/>
    <lineage>
        <taxon>Eukaryota</taxon>
        <taxon>Metazoa</taxon>
        <taxon>Ecdysozoa</taxon>
        <taxon>Nematoda</taxon>
        <taxon>Chromadorea</taxon>
        <taxon>Rhabditida</taxon>
        <taxon>Rhabditina</taxon>
        <taxon>Diplogasteromorpha</taxon>
        <taxon>Diplogasteroidea</taxon>
        <taxon>Neodiplogasteridae</taxon>
        <taxon>Pristionchus</taxon>
    </lineage>
</organism>